<feature type="region of interest" description="Disordered" evidence="1">
    <location>
        <begin position="95"/>
        <end position="188"/>
    </location>
</feature>
<feature type="region of interest" description="Disordered" evidence="1">
    <location>
        <begin position="1"/>
        <end position="35"/>
    </location>
</feature>
<protein>
    <submittedName>
        <fullName evidence="2">Uncharacterized protein</fullName>
    </submittedName>
</protein>
<evidence type="ECO:0000256" key="1">
    <source>
        <dbReference type="SAM" id="MobiDB-lite"/>
    </source>
</evidence>
<name>A0A0C4DJM8_FUSOF</name>
<dbReference type="EnsemblFungi" id="FOXG_17679T0">
    <property type="protein sequence ID" value="FOXG_17679P0"/>
    <property type="gene ID" value="FOXG_17679"/>
</dbReference>
<feature type="compositionally biased region" description="Basic residues" evidence="1">
    <location>
        <begin position="20"/>
        <end position="33"/>
    </location>
</feature>
<dbReference type="Proteomes" id="UP000002489">
    <property type="component" value="Unassembled WGS sequence"/>
</dbReference>
<organism evidence="2 3">
    <name type="scientific">Fusarium oxysporum (strain Fo5176)</name>
    <name type="common">Fusarium vascular wilt</name>
    <dbReference type="NCBI Taxonomy" id="660025"/>
    <lineage>
        <taxon>Eukaryota</taxon>
        <taxon>Fungi</taxon>
        <taxon>Dikarya</taxon>
        <taxon>Ascomycota</taxon>
        <taxon>Pezizomycotina</taxon>
        <taxon>Sordariomycetes</taxon>
        <taxon>Hypocreomycetidae</taxon>
        <taxon>Hypocreales</taxon>
        <taxon>Nectriaceae</taxon>
        <taxon>Fusarium</taxon>
        <taxon>Fusarium oxysporum species complex</taxon>
    </lineage>
</organism>
<proteinExistence type="predicted"/>
<evidence type="ECO:0000313" key="2">
    <source>
        <dbReference type="EnsemblFungi" id="FOXG_17679P0"/>
    </source>
</evidence>
<evidence type="ECO:0000313" key="3">
    <source>
        <dbReference type="Proteomes" id="UP000002489"/>
    </source>
</evidence>
<dbReference type="AlphaFoldDB" id="A0A0C4DJM8"/>
<reference evidence="3" key="1">
    <citation type="journal article" date="2012" name="Mol. Plant Microbe Interact.">
        <title>A highly conserved effector in Fusarium oxysporum is required for full virulence on Arabidopsis.</title>
        <authorList>
            <person name="Thatcher L.F."/>
            <person name="Gardiner D.M."/>
            <person name="Kazan K."/>
            <person name="Manners J."/>
        </authorList>
    </citation>
    <scope>NUCLEOTIDE SEQUENCE [LARGE SCALE GENOMIC DNA]</scope>
    <source>
        <strain evidence="3">Fo5176</strain>
    </source>
</reference>
<reference evidence="2" key="2">
    <citation type="submission" date="2025-08" db="UniProtKB">
        <authorList>
            <consortium name="EnsemblFungi"/>
        </authorList>
    </citation>
    <scope>IDENTIFICATION</scope>
    <source>
        <strain evidence="2">4287 / CBS 123668 / FGSC 9935 / NRRL 34936</strain>
    </source>
</reference>
<sequence>MGRRAFTNPYKIESESERARNRRRRQQQKHRSLVRQECPAYPGIRVINSVHGQVPPEDASRNGLMHTGTAITLPARQTVPSAPALAINVRAEARPSVCVDEHPPSYPTASDSTDDQAVPSLTGQPTETRHDAEQVAAHIDAPPRLRPWASGPSASTRRGRADPQTCPARSCTGSSRYPSGPIASDVGGNRNETLDGFIEALQHQDTESNPDFLDLHEIAYDQAFRIFFHSKCNCTSCRISEKATE</sequence>
<accession>A0A0C4DJM8</accession>